<dbReference type="EMBL" id="JBCNJP010000016">
    <property type="protein sequence ID" value="KAK9066001.1"/>
    <property type="molecule type" value="Genomic_DNA"/>
</dbReference>
<feature type="compositionally biased region" description="Low complexity" evidence="2">
    <location>
        <begin position="38"/>
        <end position="49"/>
    </location>
</feature>
<feature type="compositionally biased region" description="Low complexity" evidence="2">
    <location>
        <begin position="64"/>
        <end position="76"/>
    </location>
</feature>
<organism evidence="3 4">
    <name type="scientific">Deinandra increscens subsp. villosa</name>
    <dbReference type="NCBI Taxonomy" id="3103831"/>
    <lineage>
        <taxon>Eukaryota</taxon>
        <taxon>Viridiplantae</taxon>
        <taxon>Streptophyta</taxon>
        <taxon>Embryophyta</taxon>
        <taxon>Tracheophyta</taxon>
        <taxon>Spermatophyta</taxon>
        <taxon>Magnoliopsida</taxon>
        <taxon>eudicotyledons</taxon>
        <taxon>Gunneridae</taxon>
        <taxon>Pentapetalae</taxon>
        <taxon>asterids</taxon>
        <taxon>campanulids</taxon>
        <taxon>Asterales</taxon>
        <taxon>Asteraceae</taxon>
        <taxon>Asteroideae</taxon>
        <taxon>Heliantheae alliance</taxon>
        <taxon>Madieae</taxon>
        <taxon>Madiinae</taxon>
        <taxon>Deinandra</taxon>
    </lineage>
</organism>
<dbReference type="PANTHER" id="PTHR31016:SF12">
    <property type="entry name" value="OS05G0315200 PROTEIN"/>
    <property type="match status" value="1"/>
</dbReference>
<dbReference type="Proteomes" id="UP001408789">
    <property type="component" value="Unassembled WGS sequence"/>
</dbReference>
<keyword evidence="4" id="KW-1185">Reference proteome</keyword>
<feature type="region of interest" description="Disordered" evidence="2">
    <location>
        <begin position="137"/>
        <end position="185"/>
    </location>
</feature>
<gene>
    <name evidence="3" type="ORF">SSX86_015403</name>
</gene>
<proteinExistence type="predicted"/>
<feature type="compositionally biased region" description="Low complexity" evidence="2">
    <location>
        <begin position="167"/>
        <end position="179"/>
    </location>
</feature>
<feature type="region of interest" description="Disordered" evidence="2">
    <location>
        <begin position="410"/>
        <end position="429"/>
    </location>
</feature>
<reference evidence="3 4" key="1">
    <citation type="submission" date="2024-04" db="EMBL/GenBank/DDBJ databases">
        <title>The reference genome of an endangered Asteraceae, Deinandra increscens subsp. villosa, native to the Central Coast of California.</title>
        <authorList>
            <person name="Guilliams M."/>
            <person name="Hasenstab-Lehman K."/>
            <person name="Meyer R."/>
            <person name="Mcevoy S."/>
        </authorList>
    </citation>
    <scope>NUCLEOTIDE SEQUENCE [LARGE SCALE GENOMIC DNA]</scope>
    <source>
        <tissue evidence="3">Leaf</tissue>
    </source>
</reference>
<keyword evidence="1" id="KW-0175">Coiled coil</keyword>
<feature type="region of interest" description="Disordered" evidence="2">
    <location>
        <begin position="1"/>
        <end position="106"/>
    </location>
</feature>
<dbReference type="PANTHER" id="PTHR31016">
    <property type="entry name" value="OS04G0228100 PROTEIN"/>
    <property type="match status" value="1"/>
</dbReference>
<evidence type="ECO:0000313" key="4">
    <source>
        <dbReference type="Proteomes" id="UP001408789"/>
    </source>
</evidence>
<dbReference type="AlphaFoldDB" id="A0AAP0GY76"/>
<protein>
    <submittedName>
        <fullName evidence="3">Uncharacterized protein</fullName>
    </submittedName>
</protein>
<sequence>MAYRRRQVSSNDSSSVEEFGIPNPNSSRHGSPDALEDSSSSSSSAAAAAVPSGTPSLAAKAIRASSANRDSSLSSAYGQPAISPRNVKSNPLRCSHSSSPKDDSVKFDYTSMKSLEKPKRGFWGGLARKARSIIEDDDDVSQQYETPERRRQQMSDAETRGQHGPYHTQHFFQHSSQHQLPESPGVQKGLGVIASSLNYIGNAIEGGKTIVENRTADIIQETRKLHTKKKGGIPETQSTSSNVEMNKQLQQMHTQTQPQTQTNIEIQLKASRDVSMAMAAKAKLLLRELKSVKADLAFAKERCAQLEEENKILRDKSGGDGDNAEDDDLIRLQLESLLAEKARLAQENSVYARENRFLREIVEYHQLTMQDVVYIDENNEEVSQVYPINNLSTHNLQSIIIPTLPPSLSPTPSTTLNTHKQVHEDSPYM</sequence>
<evidence type="ECO:0000256" key="1">
    <source>
        <dbReference type="SAM" id="Coils"/>
    </source>
</evidence>
<feature type="coiled-coil region" evidence="1">
    <location>
        <begin position="282"/>
        <end position="354"/>
    </location>
</feature>
<evidence type="ECO:0000313" key="3">
    <source>
        <dbReference type="EMBL" id="KAK9066001.1"/>
    </source>
</evidence>
<feature type="compositionally biased region" description="Basic and acidic residues" evidence="2">
    <location>
        <begin position="146"/>
        <end position="161"/>
    </location>
</feature>
<accession>A0AAP0GY76</accession>
<evidence type="ECO:0000256" key="2">
    <source>
        <dbReference type="SAM" id="MobiDB-lite"/>
    </source>
</evidence>
<comment type="caution">
    <text evidence="3">The sequence shown here is derived from an EMBL/GenBank/DDBJ whole genome shotgun (WGS) entry which is preliminary data.</text>
</comment>
<name>A0AAP0GY76_9ASTR</name>